<evidence type="ECO:0000256" key="4">
    <source>
        <dbReference type="ARBA" id="ARBA00023002"/>
    </source>
</evidence>
<evidence type="ECO:0000256" key="2">
    <source>
        <dbReference type="ARBA" id="ARBA00022630"/>
    </source>
</evidence>
<dbReference type="PANTHER" id="PTHR10961:SF7">
    <property type="entry name" value="FAD DEPENDENT OXIDOREDUCTASE DOMAIN-CONTAINING PROTEIN"/>
    <property type="match status" value="1"/>
</dbReference>
<dbReference type="Gene3D" id="3.30.9.10">
    <property type="entry name" value="D-Amino Acid Oxidase, subunit A, domain 2"/>
    <property type="match status" value="1"/>
</dbReference>
<name>A0ABQ0A3W0_9GAMM</name>
<dbReference type="Gene3D" id="3.50.50.60">
    <property type="entry name" value="FAD/NAD(P)-binding domain"/>
    <property type="match status" value="1"/>
</dbReference>
<feature type="domain" description="FAD dependent oxidoreductase" evidence="5">
    <location>
        <begin position="15"/>
        <end position="366"/>
    </location>
</feature>
<dbReference type="NCBIfam" id="NF008425">
    <property type="entry name" value="PRK11259.1"/>
    <property type="match status" value="1"/>
</dbReference>
<dbReference type="EMBL" id="BAABWN010000001">
    <property type="protein sequence ID" value="GAA6166334.1"/>
    <property type="molecule type" value="Genomic_DNA"/>
</dbReference>
<comment type="caution">
    <text evidence="6">The sequence shown here is derived from an EMBL/GenBank/DDBJ whole genome shotgun (WGS) entry which is preliminary data.</text>
</comment>
<evidence type="ECO:0000313" key="6">
    <source>
        <dbReference type="EMBL" id="GAA6166334.1"/>
    </source>
</evidence>
<dbReference type="RefSeq" id="WP_353301297.1">
    <property type="nucleotide sequence ID" value="NZ_BAABWN010000001.1"/>
</dbReference>
<dbReference type="Pfam" id="PF01266">
    <property type="entry name" value="DAO"/>
    <property type="match status" value="1"/>
</dbReference>
<gene>
    <name evidence="6" type="primary">solA</name>
    <name evidence="6" type="ORF">NBRC116591_01440</name>
</gene>
<evidence type="ECO:0000256" key="3">
    <source>
        <dbReference type="ARBA" id="ARBA00022827"/>
    </source>
</evidence>
<reference evidence="6 7" key="1">
    <citation type="submission" date="2024-04" db="EMBL/GenBank/DDBJ databases">
        <title>Draft genome sequence of Sessilibacter corallicola NBRC 116591.</title>
        <authorList>
            <person name="Miyakawa T."/>
            <person name="Kusuya Y."/>
            <person name="Miura T."/>
        </authorList>
    </citation>
    <scope>NUCLEOTIDE SEQUENCE [LARGE SCALE GENOMIC DNA]</scope>
    <source>
        <strain evidence="6 7">KU-00831-HH</strain>
    </source>
</reference>
<keyword evidence="7" id="KW-1185">Reference proteome</keyword>
<accession>A0ABQ0A3W0</accession>
<dbReference type="Proteomes" id="UP001465153">
    <property type="component" value="Unassembled WGS sequence"/>
</dbReference>
<dbReference type="SUPFAM" id="SSF51905">
    <property type="entry name" value="FAD/NAD(P)-binding domain"/>
    <property type="match status" value="1"/>
</dbReference>
<dbReference type="InterPro" id="IPR036188">
    <property type="entry name" value="FAD/NAD-bd_sf"/>
</dbReference>
<organism evidence="6 7">
    <name type="scientific">Sessilibacter corallicola</name>
    <dbReference type="NCBI Taxonomy" id="2904075"/>
    <lineage>
        <taxon>Bacteria</taxon>
        <taxon>Pseudomonadati</taxon>
        <taxon>Pseudomonadota</taxon>
        <taxon>Gammaproteobacteria</taxon>
        <taxon>Cellvibrionales</taxon>
        <taxon>Cellvibrionaceae</taxon>
        <taxon>Sessilibacter</taxon>
    </lineage>
</organism>
<evidence type="ECO:0000256" key="1">
    <source>
        <dbReference type="ARBA" id="ARBA00001974"/>
    </source>
</evidence>
<dbReference type="SUPFAM" id="SSF54373">
    <property type="entry name" value="FAD-linked reductases, C-terminal domain"/>
    <property type="match status" value="1"/>
</dbReference>
<protein>
    <submittedName>
        <fullName evidence="6">N-methyl-L-tryptophan oxidase</fullName>
    </submittedName>
</protein>
<evidence type="ECO:0000313" key="7">
    <source>
        <dbReference type="Proteomes" id="UP001465153"/>
    </source>
</evidence>
<dbReference type="PANTHER" id="PTHR10961">
    <property type="entry name" value="PEROXISOMAL SARCOSINE OXIDASE"/>
    <property type="match status" value="1"/>
</dbReference>
<keyword evidence="4" id="KW-0560">Oxidoreductase</keyword>
<dbReference type="InterPro" id="IPR006076">
    <property type="entry name" value="FAD-dep_OxRdtase"/>
</dbReference>
<comment type="cofactor">
    <cofactor evidence="1">
        <name>FAD</name>
        <dbReference type="ChEBI" id="CHEBI:57692"/>
    </cofactor>
</comment>
<dbReference type="InterPro" id="IPR045170">
    <property type="entry name" value="MTOX"/>
</dbReference>
<keyword evidence="2" id="KW-0285">Flavoprotein</keyword>
<keyword evidence="3" id="KW-0274">FAD</keyword>
<evidence type="ECO:0000259" key="5">
    <source>
        <dbReference type="Pfam" id="PF01266"/>
    </source>
</evidence>
<proteinExistence type="predicted"/>
<sequence>MEATQIDKNDPNHYDVIVIGVGGMGSATVCELAERGKKVLGIDRYDIPNNMGSSHGATRIIRMAYYQGADYVTLVRSAYDLWRKLEQKTGETLLHITGSLDAGLPDSEIVQGSLQSCKEHNLEHQVLSGSELCEKFPGYHFPEEVQGIFQADGGVLFADKIIKAYVRLAKAAGAEIHDNEQVLQWQAVGDAAKVVTNQGGYTADKLVITAGPWFSKMMSHLPEMVAPERQVVAWFDPIKPELFNPSHFPVFNLLLEEGHYYGFPVYDKTGFKFGRAHHLNEIIDPDTMNREVSDYDKQIVRQGVEKFFPEGAGEMLDSATCIYTNTEDEHFIIGTLPESPQVSFAGGFSGHGFKFCSVMGEIMADLAEFGETKHDIELFRLDRFTQS</sequence>